<gene>
    <name evidence="1" type="ORF">SAMN04489726_4572</name>
</gene>
<proteinExistence type="predicted"/>
<protein>
    <submittedName>
        <fullName evidence="1">Uncharacterized protein</fullName>
    </submittedName>
</protein>
<keyword evidence="2" id="KW-1185">Reference proteome</keyword>
<accession>A0A1G9Y3E1</accession>
<sequence length="209" mass="21930">MLILEPVIDTSGANRIAPWPVADPGAMIRLSAGISAPQVGAVMAALVPEDSSPREIAAALRAITEREHLVAPGGLLARDTWTGVVIPPSCCCGLEEWREWMSVPSGGEPWLGHDPSPCVELLDGDVRIRPDGGLGEDRPPAEQAITASLADFAAQLHSAHQDLVSFLDAVGRWARELAPQVAGDLVAKLDESFEIVSAADGTAAAQPHD</sequence>
<dbReference type="EMBL" id="LT629701">
    <property type="protein sequence ID" value="SDN03527.1"/>
    <property type="molecule type" value="Genomic_DNA"/>
</dbReference>
<organism evidence="1 2">
    <name type="scientific">Allokutzneria albata</name>
    <name type="common">Kibdelosporangium albatum</name>
    <dbReference type="NCBI Taxonomy" id="211114"/>
    <lineage>
        <taxon>Bacteria</taxon>
        <taxon>Bacillati</taxon>
        <taxon>Actinomycetota</taxon>
        <taxon>Actinomycetes</taxon>
        <taxon>Pseudonocardiales</taxon>
        <taxon>Pseudonocardiaceae</taxon>
        <taxon>Allokutzneria</taxon>
    </lineage>
</organism>
<dbReference type="AlphaFoldDB" id="A0A1G9Y3E1"/>
<reference evidence="1 2" key="1">
    <citation type="submission" date="2016-10" db="EMBL/GenBank/DDBJ databases">
        <authorList>
            <person name="de Groot N.N."/>
        </authorList>
    </citation>
    <scope>NUCLEOTIDE SEQUENCE [LARGE SCALE GENOMIC DNA]</scope>
    <source>
        <strain evidence="1 2">DSM 44149</strain>
    </source>
</reference>
<dbReference type="Proteomes" id="UP000183376">
    <property type="component" value="Chromosome I"/>
</dbReference>
<evidence type="ECO:0000313" key="2">
    <source>
        <dbReference type="Proteomes" id="UP000183376"/>
    </source>
</evidence>
<evidence type="ECO:0000313" key="1">
    <source>
        <dbReference type="EMBL" id="SDN03527.1"/>
    </source>
</evidence>
<name>A0A1G9Y3E1_ALLAB</name>
<dbReference type="eggNOG" id="ENOG5033V08">
    <property type="taxonomic scope" value="Bacteria"/>
</dbReference>